<reference evidence="1 2" key="1">
    <citation type="journal article" date="2015" name="Nature">
        <title>rRNA introns, odd ribosomes, and small enigmatic genomes across a large radiation of phyla.</title>
        <authorList>
            <person name="Brown C.T."/>
            <person name="Hug L.A."/>
            <person name="Thomas B.C."/>
            <person name="Sharon I."/>
            <person name="Castelle C.J."/>
            <person name="Singh A."/>
            <person name="Wilkins M.J."/>
            <person name="Williams K.H."/>
            <person name="Banfield J.F."/>
        </authorList>
    </citation>
    <scope>NUCLEOTIDE SEQUENCE [LARGE SCALE GENOMIC DNA]</scope>
</reference>
<comment type="caution">
    <text evidence="1">The sequence shown here is derived from an EMBL/GenBank/DDBJ whole genome shotgun (WGS) entry which is preliminary data.</text>
</comment>
<name>A0A0G0W4T0_9BACT</name>
<dbReference type="Proteomes" id="UP000034562">
    <property type="component" value="Unassembled WGS sequence"/>
</dbReference>
<accession>A0A0G0W4T0</accession>
<feature type="non-terminal residue" evidence="1">
    <location>
        <position position="1"/>
    </location>
</feature>
<protein>
    <submittedName>
        <fullName evidence="1">Uncharacterized protein</fullName>
    </submittedName>
</protein>
<dbReference type="EMBL" id="LBZK01000025">
    <property type="protein sequence ID" value="KKR70262.1"/>
    <property type="molecule type" value="Genomic_DNA"/>
</dbReference>
<sequence>FAKTSRILFEQKNEAVEKAYELTKGKPFVSYQYVPEVYDYTYQLIYQYTSLQEKRPVPVEYSYAPGETSYMQTKKIKYDGAEDAAYTILIVEKGETDIFFPTWWDNQTRGKEIIDTQKINDAITVYKLISDNENKQP</sequence>
<dbReference type="STRING" id="1618563.UU12_C0025G0001"/>
<organism evidence="1 2">
    <name type="scientific">Candidatus Woesebacteria bacterium GW2011_GWA2_40_7b</name>
    <dbReference type="NCBI Taxonomy" id="1618563"/>
    <lineage>
        <taxon>Bacteria</taxon>
        <taxon>Candidatus Woeseibacteriota</taxon>
    </lineage>
</organism>
<evidence type="ECO:0000313" key="2">
    <source>
        <dbReference type="Proteomes" id="UP000034562"/>
    </source>
</evidence>
<evidence type="ECO:0000313" key="1">
    <source>
        <dbReference type="EMBL" id="KKR70262.1"/>
    </source>
</evidence>
<proteinExistence type="predicted"/>
<dbReference type="AlphaFoldDB" id="A0A0G0W4T0"/>
<gene>
    <name evidence="1" type="ORF">UU12_C0025G0001</name>
</gene>